<keyword evidence="6" id="KW-0175">Coiled coil</keyword>
<dbReference type="SUPFAM" id="SSF47384">
    <property type="entry name" value="Homodimeric domain of signal transducing histidine kinase"/>
    <property type="match status" value="1"/>
</dbReference>
<keyword evidence="10" id="KW-1185">Reference proteome</keyword>
<dbReference type="Proteomes" id="UP000198858">
    <property type="component" value="Chromosome I"/>
</dbReference>
<keyword evidence="4" id="KW-0808">Transferase</keyword>
<dbReference type="PROSITE" id="PS50113">
    <property type="entry name" value="PAC"/>
    <property type="match status" value="3"/>
</dbReference>
<dbReference type="InterPro" id="IPR000014">
    <property type="entry name" value="PAS"/>
</dbReference>
<feature type="domain" description="PAC" evidence="8">
    <location>
        <begin position="174"/>
        <end position="225"/>
    </location>
</feature>
<gene>
    <name evidence="9" type="ORF">SAMN04488552_2610</name>
</gene>
<evidence type="ECO:0000259" key="8">
    <source>
        <dbReference type="PROSITE" id="PS50113"/>
    </source>
</evidence>
<feature type="domain" description="PAS" evidence="7">
    <location>
        <begin position="766"/>
        <end position="836"/>
    </location>
</feature>
<dbReference type="Pfam" id="PF08447">
    <property type="entry name" value="PAS_3"/>
    <property type="match status" value="2"/>
</dbReference>
<dbReference type="InterPro" id="IPR000700">
    <property type="entry name" value="PAS-assoc_C"/>
</dbReference>
<protein>
    <recommendedName>
        <fullName evidence="2">histidine kinase</fullName>
        <ecNumber evidence="2">2.7.13.3</ecNumber>
    </recommendedName>
</protein>
<dbReference type="STRING" id="1250231.SAMN04488552_2610"/>
<keyword evidence="5" id="KW-0418">Kinase</keyword>
<dbReference type="InterPro" id="IPR001610">
    <property type="entry name" value="PAC"/>
</dbReference>
<dbReference type="AlphaFoldDB" id="A0A1H1QT80"/>
<dbReference type="SUPFAM" id="SSF55785">
    <property type="entry name" value="PYP-like sensor domain (PAS domain)"/>
    <property type="match status" value="6"/>
</dbReference>
<dbReference type="SMART" id="SM00086">
    <property type="entry name" value="PAC"/>
    <property type="match status" value="5"/>
</dbReference>
<feature type="coiled-coil region" evidence="6">
    <location>
        <begin position="1049"/>
        <end position="1076"/>
    </location>
</feature>
<dbReference type="Pfam" id="PF08448">
    <property type="entry name" value="PAS_4"/>
    <property type="match status" value="3"/>
</dbReference>
<reference evidence="9 10" key="1">
    <citation type="submission" date="2016-10" db="EMBL/GenBank/DDBJ databases">
        <authorList>
            <person name="Varghese N."/>
            <person name="Submissions S."/>
        </authorList>
    </citation>
    <scope>NUCLEOTIDE SEQUENCE [LARGE SCALE GENOMIC DNA]</scope>
    <source>
        <strain evidence="9 10">Mar_2010_102</strain>
    </source>
</reference>
<dbReference type="SMART" id="SM00091">
    <property type="entry name" value="PAS"/>
    <property type="match status" value="6"/>
</dbReference>
<evidence type="ECO:0000256" key="4">
    <source>
        <dbReference type="ARBA" id="ARBA00022679"/>
    </source>
</evidence>
<dbReference type="InterPro" id="IPR035965">
    <property type="entry name" value="PAS-like_dom_sf"/>
</dbReference>
<feature type="domain" description="PAS" evidence="7">
    <location>
        <begin position="643"/>
        <end position="708"/>
    </location>
</feature>
<name>A0A1H1QT80_9FLAO</name>
<dbReference type="InterPro" id="IPR029016">
    <property type="entry name" value="GAF-like_dom_sf"/>
</dbReference>
<feature type="coiled-coil region" evidence="6">
    <location>
        <begin position="626"/>
        <end position="653"/>
    </location>
</feature>
<evidence type="ECO:0000256" key="6">
    <source>
        <dbReference type="SAM" id="Coils"/>
    </source>
</evidence>
<comment type="catalytic activity">
    <reaction evidence="1">
        <text>ATP + protein L-histidine = ADP + protein N-phospho-L-histidine.</text>
        <dbReference type="EC" id="2.7.13.3"/>
    </reaction>
</comment>
<evidence type="ECO:0000259" key="7">
    <source>
        <dbReference type="PROSITE" id="PS50112"/>
    </source>
</evidence>
<evidence type="ECO:0000313" key="9">
    <source>
        <dbReference type="EMBL" id="SDS26089.1"/>
    </source>
</evidence>
<feature type="domain" description="PAC" evidence="8">
    <location>
        <begin position="302"/>
        <end position="354"/>
    </location>
</feature>
<dbReference type="SUPFAM" id="SSF55781">
    <property type="entry name" value="GAF domain-like"/>
    <property type="match status" value="1"/>
</dbReference>
<dbReference type="InterPro" id="IPR052162">
    <property type="entry name" value="Sensor_kinase/Photoreceptor"/>
</dbReference>
<dbReference type="GO" id="GO:0000155">
    <property type="term" value="F:phosphorelay sensor kinase activity"/>
    <property type="evidence" value="ECO:0007669"/>
    <property type="project" value="InterPro"/>
</dbReference>
<evidence type="ECO:0000256" key="5">
    <source>
        <dbReference type="ARBA" id="ARBA00022777"/>
    </source>
</evidence>
<feature type="domain" description="PAS" evidence="7">
    <location>
        <begin position="102"/>
        <end position="172"/>
    </location>
</feature>
<evidence type="ECO:0000256" key="3">
    <source>
        <dbReference type="ARBA" id="ARBA00022553"/>
    </source>
</evidence>
<evidence type="ECO:0000256" key="1">
    <source>
        <dbReference type="ARBA" id="ARBA00000085"/>
    </source>
</evidence>
<dbReference type="PANTHER" id="PTHR43304:SF1">
    <property type="entry name" value="PAC DOMAIN-CONTAINING PROTEIN"/>
    <property type="match status" value="1"/>
</dbReference>
<accession>A0A1H1QT80</accession>
<dbReference type="NCBIfam" id="TIGR00229">
    <property type="entry name" value="sensory_box"/>
    <property type="match status" value="6"/>
</dbReference>
<dbReference type="Gene3D" id="1.10.287.130">
    <property type="match status" value="1"/>
</dbReference>
<dbReference type="CDD" id="cd00130">
    <property type="entry name" value="PAS"/>
    <property type="match status" value="5"/>
</dbReference>
<evidence type="ECO:0000256" key="2">
    <source>
        <dbReference type="ARBA" id="ARBA00012438"/>
    </source>
</evidence>
<dbReference type="Gene3D" id="3.30.450.20">
    <property type="entry name" value="PAS domain"/>
    <property type="match status" value="6"/>
</dbReference>
<dbReference type="InterPro" id="IPR013656">
    <property type="entry name" value="PAS_4"/>
</dbReference>
<feature type="domain" description="PAS" evidence="7">
    <location>
        <begin position="508"/>
        <end position="578"/>
    </location>
</feature>
<dbReference type="EC" id="2.7.13.3" evidence="2"/>
<feature type="domain" description="PAC" evidence="8">
    <location>
        <begin position="967"/>
        <end position="1019"/>
    </location>
</feature>
<organism evidence="9 10">
    <name type="scientific">Christiangramia echinicola</name>
    <dbReference type="NCBI Taxonomy" id="279359"/>
    <lineage>
        <taxon>Bacteria</taxon>
        <taxon>Pseudomonadati</taxon>
        <taxon>Bacteroidota</taxon>
        <taxon>Flavobacteriia</taxon>
        <taxon>Flavobacteriales</taxon>
        <taxon>Flavobacteriaceae</taxon>
        <taxon>Christiangramia</taxon>
    </lineage>
</organism>
<dbReference type="EMBL" id="LT629745">
    <property type="protein sequence ID" value="SDS26089.1"/>
    <property type="molecule type" value="Genomic_DNA"/>
</dbReference>
<sequence length="1088" mass="125203">MKDLFSSFPKSKDLIGLKIEDLFDKSSAIKIDKKLKASMSGSPQTVELIRGNFDLKLTLSPIVDLDGKIEKTSIIIEKVEKPEPQNDIKSQKVEIEKELEYNKQVYSNLFYNNPDAVFSFDLEGNFVNANRKSAELAETSHTELLKMHFLPLVSEKDHPLVLEHFHKATLGEQQNYQVNFISVKGTVRILEINNFPIKYNDKIIGVYGIAKDITRQKNTENKILEERQMLRAIIDNIPDYIFVKNREHKSILSNRKFYQQILGKSSDDSDIGFTPLDYFDSEKGEAVIADNEWVMNSGQEVINRPDNVININGRQEKVLLTKVPLRNQNEEIIGIVGIARDITETYLHNKKQDLIFKVIKAFGDKPTFQDAMIKTLSLFCKELGFDYAESYKVSVNNQNLVRTAFWPLNEDLSENGTTYEKGEGLPGSVWKTGKLKILRAGKDNTLLKNMVFQDKKSLKSAVGIPILFEGKLISIFCLGSIEGDKKIESKLLGSLTLQIASAIERKRSQEQLNDFFEYSPNLIAVVGLDGFIKKINPSFIEKFGYSEYEILTKPYSSFIHPDDLEKAKKAIESISVEGLDFGIRCLKKDGDYLWISWRFSRFFSEENIVFVYGTDITPLKETHEELSKQINVRKSIQEKLEESEEKYRSLFDASPLPMWVLDRESLKFLKVNKVAIDLYGYTEAEFMKMTVKDLWAPEQEQSINPVLRSNKDQFFQVKVKHLKKNGELIYVNVNSNPVTFAGQNARVSLIKNVTDRIKAEEKLSHSEQRFKALVQDGSDLISIVDANFNYIYNSPASKTVFGKEPSILKGSNFRDLIHREDNKRIEEHISKLKTQKRVQLPSYRVKGPNNNWRWIETIMTDLKEEPAIGGIIMNSRDITEFVEQEKELLESLKRYNIVAKATSDIITDYNIERDEMRVSDASFKMFGFENEEGIYPGEWWRDQVHPDDYENVKAGACKMIENNLKNLTIEYRFKCADGSYKYILDRSYLISDENNKPNRIIGSMQDITERKRHLIAIENHNKRLKEIAWTQSHLVRAPLAKVMGLVDLLLNYKDDLDNTEEVLENILNSANELDAIIRQIASQSEKEL</sequence>
<dbReference type="Pfam" id="PF13426">
    <property type="entry name" value="PAS_9"/>
    <property type="match status" value="1"/>
</dbReference>
<dbReference type="Gene3D" id="3.30.450.40">
    <property type="match status" value="1"/>
</dbReference>
<dbReference type="PROSITE" id="PS50112">
    <property type="entry name" value="PAS"/>
    <property type="match status" value="4"/>
</dbReference>
<dbReference type="InterPro" id="IPR013655">
    <property type="entry name" value="PAS_fold_3"/>
</dbReference>
<evidence type="ECO:0000313" key="10">
    <source>
        <dbReference type="Proteomes" id="UP000198858"/>
    </source>
</evidence>
<proteinExistence type="predicted"/>
<keyword evidence="3" id="KW-0597">Phosphoprotein</keyword>
<dbReference type="InterPro" id="IPR036097">
    <property type="entry name" value="HisK_dim/P_sf"/>
</dbReference>
<dbReference type="PANTHER" id="PTHR43304">
    <property type="entry name" value="PHYTOCHROME-LIKE PROTEIN CPH1"/>
    <property type="match status" value="1"/>
</dbReference>
<dbReference type="RefSeq" id="WP_157717410.1">
    <property type="nucleotide sequence ID" value="NZ_LT629745.1"/>
</dbReference>